<dbReference type="SUPFAM" id="SSF103473">
    <property type="entry name" value="MFS general substrate transporter"/>
    <property type="match status" value="1"/>
</dbReference>
<dbReference type="InterPro" id="IPR011701">
    <property type="entry name" value="MFS"/>
</dbReference>
<evidence type="ECO:0000256" key="6">
    <source>
        <dbReference type="SAM" id="Phobius"/>
    </source>
</evidence>
<evidence type="ECO:0000313" key="8">
    <source>
        <dbReference type="EMBL" id="PKX96882.1"/>
    </source>
</evidence>
<dbReference type="CDD" id="cd17323">
    <property type="entry name" value="MFS_Tpo1_MDR_like"/>
    <property type="match status" value="1"/>
</dbReference>
<feature type="domain" description="Major facilitator superfamily (MFS) profile" evidence="7">
    <location>
        <begin position="79"/>
        <end position="507"/>
    </location>
</feature>
<dbReference type="GO" id="GO:0005886">
    <property type="term" value="C:plasma membrane"/>
    <property type="evidence" value="ECO:0007669"/>
    <property type="project" value="TreeGrafter"/>
</dbReference>
<dbReference type="AlphaFoldDB" id="A0A2I1CGX4"/>
<keyword evidence="2 6" id="KW-0812">Transmembrane</keyword>
<dbReference type="InterPro" id="IPR020846">
    <property type="entry name" value="MFS_dom"/>
</dbReference>
<feature type="compositionally biased region" description="Acidic residues" evidence="5">
    <location>
        <begin position="1"/>
        <end position="10"/>
    </location>
</feature>
<dbReference type="PROSITE" id="PS50850">
    <property type="entry name" value="MFS"/>
    <property type="match status" value="1"/>
</dbReference>
<dbReference type="OMA" id="TEPIVWF"/>
<feature type="transmembrane region" description="Helical" evidence="6">
    <location>
        <begin position="145"/>
        <end position="163"/>
    </location>
</feature>
<evidence type="ECO:0000256" key="3">
    <source>
        <dbReference type="ARBA" id="ARBA00022989"/>
    </source>
</evidence>
<comment type="subcellular location">
    <subcellularLocation>
        <location evidence="1">Membrane</location>
        <topology evidence="1">Multi-pass membrane protein</topology>
    </subcellularLocation>
</comment>
<dbReference type="FunFam" id="1.20.1250.20:FF:000011">
    <property type="entry name" value="MFS multidrug transporter, putative"/>
    <property type="match status" value="1"/>
</dbReference>
<evidence type="ECO:0000259" key="7">
    <source>
        <dbReference type="PROSITE" id="PS50850"/>
    </source>
</evidence>
<dbReference type="InterPro" id="IPR005829">
    <property type="entry name" value="Sugar_transporter_CS"/>
</dbReference>
<feature type="transmembrane region" description="Helical" evidence="6">
    <location>
        <begin position="307"/>
        <end position="331"/>
    </location>
</feature>
<dbReference type="GeneID" id="36536097"/>
<gene>
    <name evidence="8" type="ORF">P174DRAFT_448590</name>
</gene>
<dbReference type="GO" id="GO:0042908">
    <property type="term" value="P:xenobiotic transport"/>
    <property type="evidence" value="ECO:0007669"/>
    <property type="project" value="UniProtKB-ARBA"/>
</dbReference>
<name>A0A2I1CGX4_ASPN1</name>
<evidence type="ECO:0000256" key="1">
    <source>
        <dbReference type="ARBA" id="ARBA00004141"/>
    </source>
</evidence>
<dbReference type="PANTHER" id="PTHR23502:SF145">
    <property type="entry name" value="MULTIDRUG TRANSPORTER, PUTATIVE-RELATED"/>
    <property type="match status" value="1"/>
</dbReference>
<dbReference type="OrthoDB" id="3365399at2759"/>
<feature type="transmembrane region" description="Helical" evidence="6">
    <location>
        <begin position="343"/>
        <end position="365"/>
    </location>
</feature>
<dbReference type="PROSITE" id="PS00216">
    <property type="entry name" value="SUGAR_TRANSPORT_1"/>
    <property type="match status" value="1"/>
</dbReference>
<keyword evidence="9" id="KW-1185">Reference proteome</keyword>
<dbReference type="InterPro" id="IPR036259">
    <property type="entry name" value="MFS_trans_sf"/>
</dbReference>
<keyword evidence="4 6" id="KW-0472">Membrane</keyword>
<sequence length="521" mass="56848">MMDPSIDDEEANRQASLPETELDLTRSYTAGAEGYPSASIEPKVTLVASVLNPPEFEVYWESADSENPRTWPLWYKGLTVVAMSLGATVISLFSTLYTSGIPGLMEDFHVSKLTALLGVTTYLLGMAVGSLFVAPLSEIVGRRPVYIASMSVFLVLLLPSALAQNITSIIASRFFGGLFGSAMMSNSPASVNDVISDEHRALAFGIWSIGPANGPVYGPIIGGFVFQYLGWRWTNWIVLIIGGVVLVLLASIKETYAPVILKKRVARRQKETNNVKWWTRYDDRQGFMSLLQTSLKRPLKMMFTEPICIFWDSYVAIVYAILYLCFVAYPIAFQQERGWPPGIAGLSFTGIGVGVLIAIALEPLFRRVINAHRKDPETGTVPPEAMVSIVCLGATLLAIGQLWFSWTCRPNVHWIVPILAGVPFGMGNACVFIYASNYMARSYGIYAASALAGNMVLRSIMGACLPLAGPSMYGTLGLNWAGTLLGIVEAVCISIPTVFYFVGDRIRAASPMIKEIANMHG</sequence>
<feature type="region of interest" description="Disordered" evidence="5">
    <location>
        <begin position="1"/>
        <end position="23"/>
    </location>
</feature>
<reference evidence="9" key="1">
    <citation type="journal article" date="2018" name="Proc. Natl. Acad. Sci. U.S.A.">
        <title>Linking secondary metabolites to gene clusters through genome sequencing of six diverse Aspergillus species.</title>
        <authorList>
            <person name="Kaerboelling I."/>
            <person name="Vesth T.C."/>
            <person name="Frisvad J.C."/>
            <person name="Nybo J.L."/>
            <person name="Theobald S."/>
            <person name="Kuo A."/>
            <person name="Bowyer P."/>
            <person name="Matsuda Y."/>
            <person name="Mondo S."/>
            <person name="Lyhne E.K."/>
            <person name="Kogle M.E."/>
            <person name="Clum A."/>
            <person name="Lipzen A."/>
            <person name="Salamov A."/>
            <person name="Ngan C.Y."/>
            <person name="Daum C."/>
            <person name="Chiniquy J."/>
            <person name="Barry K."/>
            <person name="LaButti K."/>
            <person name="Haridas S."/>
            <person name="Simmons B.A."/>
            <person name="Magnuson J.K."/>
            <person name="Mortensen U.H."/>
            <person name="Larsen T.O."/>
            <person name="Grigoriev I.V."/>
            <person name="Baker S.E."/>
            <person name="Andersen M.R."/>
        </authorList>
    </citation>
    <scope>NUCLEOTIDE SEQUENCE [LARGE SCALE GENOMIC DNA]</scope>
    <source>
        <strain evidence="9">IBT 16806</strain>
    </source>
</reference>
<feature type="transmembrane region" description="Helical" evidence="6">
    <location>
        <begin position="385"/>
        <end position="406"/>
    </location>
</feature>
<dbReference type="Gene3D" id="1.20.1250.20">
    <property type="entry name" value="MFS general substrate transporter like domains"/>
    <property type="match status" value="1"/>
</dbReference>
<dbReference type="Pfam" id="PF07690">
    <property type="entry name" value="MFS_1"/>
    <property type="match status" value="1"/>
</dbReference>
<dbReference type="Proteomes" id="UP000234474">
    <property type="component" value="Unassembled WGS sequence"/>
</dbReference>
<dbReference type="GO" id="GO:0022857">
    <property type="term" value="F:transmembrane transporter activity"/>
    <property type="evidence" value="ECO:0007669"/>
    <property type="project" value="InterPro"/>
</dbReference>
<feature type="transmembrane region" description="Helical" evidence="6">
    <location>
        <begin position="480"/>
        <end position="502"/>
    </location>
</feature>
<feature type="transmembrane region" description="Helical" evidence="6">
    <location>
        <begin position="233"/>
        <end position="252"/>
    </location>
</feature>
<accession>A0A2I1CGX4</accession>
<proteinExistence type="predicted"/>
<evidence type="ECO:0000256" key="5">
    <source>
        <dbReference type="SAM" id="MobiDB-lite"/>
    </source>
</evidence>
<evidence type="ECO:0000313" key="9">
    <source>
        <dbReference type="Proteomes" id="UP000234474"/>
    </source>
</evidence>
<comment type="caution">
    <text evidence="8">The sequence shown here is derived from an EMBL/GenBank/DDBJ whole genome shotgun (WGS) entry which is preliminary data.</text>
</comment>
<feature type="transmembrane region" description="Helical" evidence="6">
    <location>
        <begin position="73"/>
        <end position="93"/>
    </location>
</feature>
<dbReference type="GO" id="GO:0140115">
    <property type="term" value="P:export across plasma membrane"/>
    <property type="evidence" value="ECO:0007669"/>
    <property type="project" value="UniProtKB-ARBA"/>
</dbReference>
<dbReference type="RefSeq" id="XP_024685477.1">
    <property type="nucleotide sequence ID" value="XM_024828771.1"/>
</dbReference>
<dbReference type="EMBL" id="MSZS01000002">
    <property type="protein sequence ID" value="PKX96882.1"/>
    <property type="molecule type" value="Genomic_DNA"/>
</dbReference>
<feature type="transmembrane region" description="Helical" evidence="6">
    <location>
        <begin position="412"/>
        <end position="434"/>
    </location>
</feature>
<dbReference type="STRING" id="1392255.A0A2I1CGX4"/>
<feature type="transmembrane region" description="Helical" evidence="6">
    <location>
        <begin position="446"/>
        <end position="468"/>
    </location>
</feature>
<evidence type="ECO:0000256" key="4">
    <source>
        <dbReference type="ARBA" id="ARBA00023136"/>
    </source>
</evidence>
<organism evidence="8 9">
    <name type="scientific">Aspergillus novofumigatus (strain IBT 16806)</name>
    <dbReference type="NCBI Taxonomy" id="1392255"/>
    <lineage>
        <taxon>Eukaryota</taxon>
        <taxon>Fungi</taxon>
        <taxon>Dikarya</taxon>
        <taxon>Ascomycota</taxon>
        <taxon>Pezizomycotina</taxon>
        <taxon>Eurotiomycetes</taxon>
        <taxon>Eurotiomycetidae</taxon>
        <taxon>Eurotiales</taxon>
        <taxon>Aspergillaceae</taxon>
        <taxon>Aspergillus</taxon>
        <taxon>Aspergillus subgen. Fumigati</taxon>
    </lineage>
</organism>
<feature type="transmembrane region" description="Helical" evidence="6">
    <location>
        <begin position="113"/>
        <end position="133"/>
    </location>
</feature>
<dbReference type="VEuPathDB" id="FungiDB:P174DRAFT_448590"/>
<keyword evidence="3 6" id="KW-1133">Transmembrane helix</keyword>
<protein>
    <submittedName>
        <fullName evidence="8">Putative MFS transporter</fullName>
    </submittedName>
</protein>
<evidence type="ECO:0000256" key="2">
    <source>
        <dbReference type="ARBA" id="ARBA00022692"/>
    </source>
</evidence>
<dbReference type="PANTHER" id="PTHR23502">
    <property type="entry name" value="MAJOR FACILITATOR SUPERFAMILY"/>
    <property type="match status" value="1"/>
</dbReference>